<reference evidence="1 2" key="1">
    <citation type="submission" date="2024-07" db="EMBL/GenBank/DDBJ databases">
        <title>Section-level genome sequencing and comparative genomics of Aspergillus sections Usti and Cavernicolus.</title>
        <authorList>
            <consortium name="Lawrence Berkeley National Laboratory"/>
            <person name="Nybo J.L."/>
            <person name="Vesth T.C."/>
            <person name="Theobald S."/>
            <person name="Frisvad J.C."/>
            <person name="Larsen T.O."/>
            <person name="Kjaerboelling I."/>
            <person name="Rothschild-Mancinelli K."/>
            <person name="Lyhne E.K."/>
            <person name="Kogle M.E."/>
            <person name="Barry K."/>
            <person name="Clum A."/>
            <person name="Na H."/>
            <person name="Ledsgaard L."/>
            <person name="Lin J."/>
            <person name="Lipzen A."/>
            <person name="Kuo A."/>
            <person name="Riley R."/>
            <person name="Mondo S."/>
            <person name="Labutti K."/>
            <person name="Haridas S."/>
            <person name="Pangalinan J."/>
            <person name="Salamov A.A."/>
            <person name="Simmons B.A."/>
            <person name="Magnuson J.K."/>
            <person name="Chen J."/>
            <person name="Drula E."/>
            <person name="Henrissat B."/>
            <person name="Wiebenga A."/>
            <person name="Lubbers R.J."/>
            <person name="Gomes A.C."/>
            <person name="Makela M.R."/>
            <person name="Stajich J."/>
            <person name="Grigoriev I.V."/>
            <person name="Mortensen U.H."/>
            <person name="De Vries R.P."/>
            <person name="Baker S.E."/>
            <person name="Andersen M.R."/>
        </authorList>
    </citation>
    <scope>NUCLEOTIDE SEQUENCE [LARGE SCALE GENOMIC DNA]</scope>
    <source>
        <strain evidence="1 2">CBS 123904</strain>
    </source>
</reference>
<gene>
    <name evidence="1" type="ORF">BJY01DRAFT_228089</name>
</gene>
<evidence type="ECO:0000313" key="1">
    <source>
        <dbReference type="EMBL" id="KAL2829105.1"/>
    </source>
</evidence>
<dbReference type="Proteomes" id="UP001610446">
    <property type="component" value="Unassembled WGS sequence"/>
</dbReference>
<comment type="caution">
    <text evidence="1">The sequence shown here is derived from an EMBL/GenBank/DDBJ whole genome shotgun (WGS) entry which is preliminary data.</text>
</comment>
<proteinExistence type="predicted"/>
<name>A0ABR4IMV2_9EURO</name>
<organism evidence="1 2">
    <name type="scientific">Aspergillus pseudoustus</name>
    <dbReference type="NCBI Taxonomy" id="1810923"/>
    <lineage>
        <taxon>Eukaryota</taxon>
        <taxon>Fungi</taxon>
        <taxon>Dikarya</taxon>
        <taxon>Ascomycota</taxon>
        <taxon>Pezizomycotina</taxon>
        <taxon>Eurotiomycetes</taxon>
        <taxon>Eurotiomycetidae</taxon>
        <taxon>Eurotiales</taxon>
        <taxon>Aspergillaceae</taxon>
        <taxon>Aspergillus</taxon>
        <taxon>Aspergillus subgen. Nidulantes</taxon>
    </lineage>
</organism>
<sequence>MDLGMHSRFCSPACTLRRTRSPCCNYFTPKDVPLSTFLFLSRFGRDCGPHPIGRAICTVQLGFGLLRLFWIFYW</sequence>
<accession>A0ABR4IMV2</accession>
<dbReference type="EMBL" id="JBFXLU010000343">
    <property type="protein sequence ID" value="KAL2829105.1"/>
    <property type="molecule type" value="Genomic_DNA"/>
</dbReference>
<keyword evidence="2" id="KW-1185">Reference proteome</keyword>
<evidence type="ECO:0000313" key="2">
    <source>
        <dbReference type="Proteomes" id="UP001610446"/>
    </source>
</evidence>
<protein>
    <submittedName>
        <fullName evidence="1">Uncharacterized protein</fullName>
    </submittedName>
</protein>